<feature type="domain" description="Bromo" evidence="12">
    <location>
        <begin position="52"/>
        <end position="122"/>
    </location>
</feature>
<dbReference type="GO" id="GO:0006338">
    <property type="term" value="P:chromatin remodeling"/>
    <property type="evidence" value="ECO:0007669"/>
    <property type="project" value="InterPro"/>
</dbReference>
<dbReference type="GO" id="GO:0008270">
    <property type="term" value="F:zinc ion binding"/>
    <property type="evidence" value="ECO:0007669"/>
    <property type="project" value="UniProtKB-KW"/>
</dbReference>
<evidence type="ECO:0000256" key="10">
    <source>
        <dbReference type="PROSITE-ProRule" id="PRU00267"/>
    </source>
</evidence>
<comment type="subcellular location">
    <subcellularLocation>
        <location evidence="1">Nucleus</location>
    </subcellularLocation>
</comment>
<feature type="compositionally biased region" description="Low complexity" evidence="11">
    <location>
        <begin position="1680"/>
        <end position="1705"/>
    </location>
</feature>
<evidence type="ECO:0000259" key="13">
    <source>
        <dbReference type="PROSITE" id="PS50118"/>
    </source>
</evidence>
<proteinExistence type="predicted"/>
<dbReference type="InterPro" id="IPR001025">
    <property type="entry name" value="BAH_dom"/>
</dbReference>
<feature type="compositionally biased region" description="Polar residues" evidence="11">
    <location>
        <begin position="1717"/>
        <end position="1726"/>
    </location>
</feature>
<keyword evidence="2" id="KW-0677">Repeat</keyword>
<dbReference type="SMART" id="SM00398">
    <property type="entry name" value="HMG"/>
    <property type="match status" value="1"/>
</dbReference>
<evidence type="ECO:0000259" key="12">
    <source>
        <dbReference type="PROSITE" id="PS50014"/>
    </source>
</evidence>
<dbReference type="OrthoDB" id="10009055at2759"/>
<dbReference type="GO" id="GO:0006368">
    <property type="term" value="P:transcription elongation by RNA polymerase II"/>
    <property type="evidence" value="ECO:0007669"/>
    <property type="project" value="TreeGrafter"/>
</dbReference>
<dbReference type="Gene3D" id="1.20.920.10">
    <property type="entry name" value="Bromodomain-like"/>
    <property type="match status" value="6"/>
</dbReference>
<evidence type="ECO:0000313" key="16">
    <source>
        <dbReference type="EMBL" id="CAI5439479.1"/>
    </source>
</evidence>
<evidence type="ECO:0000256" key="4">
    <source>
        <dbReference type="ARBA" id="ARBA00023015"/>
    </source>
</evidence>
<dbReference type="SMART" id="SM00439">
    <property type="entry name" value="BAH"/>
    <property type="match status" value="2"/>
</dbReference>
<dbReference type="InterPro" id="IPR037382">
    <property type="entry name" value="Rsc/polybromo"/>
</dbReference>
<feature type="region of interest" description="Disordered" evidence="11">
    <location>
        <begin position="136"/>
        <end position="181"/>
    </location>
</feature>
<gene>
    <name evidence="16" type="ORF">CAMP_LOCUS2116</name>
</gene>
<feature type="domain" description="HMG box" evidence="13">
    <location>
        <begin position="1487"/>
        <end position="1541"/>
    </location>
</feature>
<feature type="compositionally biased region" description="Acidic residues" evidence="11">
    <location>
        <begin position="142"/>
        <end position="181"/>
    </location>
</feature>
<keyword evidence="7 10" id="KW-0539">Nucleus</keyword>
<dbReference type="Pfam" id="PF01426">
    <property type="entry name" value="BAH"/>
    <property type="match status" value="2"/>
</dbReference>
<feature type="domain" description="Bromo" evidence="12">
    <location>
        <begin position="202"/>
        <end position="272"/>
    </location>
</feature>
<dbReference type="PANTHER" id="PTHR16062">
    <property type="entry name" value="SWI/SNF-RELATED"/>
    <property type="match status" value="1"/>
</dbReference>
<dbReference type="PROSITE" id="PS50157">
    <property type="entry name" value="ZINC_FINGER_C2H2_2"/>
    <property type="match status" value="1"/>
</dbReference>
<organism evidence="16 17">
    <name type="scientific">Caenorhabditis angaria</name>
    <dbReference type="NCBI Taxonomy" id="860376"/>
    <lineage>
        <taxon>Eukaryota</taxon>
        <taxon>Metazoa</taxon>
        <taxon>Ecdysozoa</taxon>
        <taxon>Nematoda</taxon>
        <taxon>Chromadorea</taxon>
        <taxon>Rhabditida</taxon>
        <taxon>Rhabditina</taxon>
        <taxon>Rhabditomorpha</taxon>
        <taxon>Rhabditoidea</taxon>
        <taxon>Rhabditidae</taxon>
        <taxon>Peloderinae</taxon>
        <taxon>Caenorhabditis</taxon>
    </lineage>
</organism>
<dbReference type="InterPro" id="IPR013087">
    <property type="entry name" value="Znf_C2H2_type"/>
</dbReference>
<dbReference type="GO" id="GO:0016586">
    <property type="term" value="C:RSC-type complex"/>
    <property type="evidence" value="ECO:0007669"/>
    <property type="project" value="InterPro"/>
</dbReference>
<dbReference type="Proteomes" id="UP001152747">
    <property type="component" value="Unassembled WGS sequence"/>
</dbReference>
<feature type="compositionally biased region" description="Low complexity" evidence="11">
    <location>
        <begin position="1418"/>
        <end position="1443"/>
    </location>
</feature>
<keyword evidence="9" id="KW-0862">Zinc</keyword>
<dbReference type="InterPro" id="IPR036427">
    <property type="entry name" value="Bromodomain-like_sf"/>
</dbReference>
<feature type="compositionally biased region" description="Basic and acidic residues" evidence="11">
    <location>
        <begin position="476"/>
        <end position="486"/>
    </location>
</feature>
<dbReference type="PROSITE" id="PS50118">
    <property type="entry name" value="HMG_BOX_2"/>
    <property type="match status" value="1"/>
</dbReference>
<dbReference type="GO" id="GO:0016514">
    <property type="term" value="C:SWI/SNF complex"/>
    <property type="evidence" value="ECO:0007669"/>
    <property type="project" value="TreeGrafter"/>
</dbReference>
<evidence type="ECO:0000256" key="11">
    <source>
        <dbReference type="SAM" id="MobiDB-lite"/>
    </source>
</evidence>
<reference evidence="16" key="1">
    <citation type="submission" date="2022-11" db="EMBL/GenBank/DDBJ databases">
        <authorList>
            <person name="Kikuchi T."/>
        </authorList>
    </citation>
    <scope>NUCLEOTIDE SEQUENCE</scope>
    <source>
        <strain evidence="16">PS1010</strain>
    </source>
</reference>
<dbReference type="InterPro" id="IPR043151">
    <property type="entry name" value="BAH_sf"/>
</dbReference>
<feature type="region of interest" description="Disordered" evidence="11">
    <location>
        <begin position="1144"/>
        <end position="1169"/>
    </location>
</feature>
<feature type="region of interest" description="Disordered" evidence="11">
    <location>
        <begin position="1399"/>
        <end position="1464"/>
    </location>
</feature>
<evidence type="ECO:0000256" key="1">
    <source>
        <dbReference type="ARBA" id="ARBA00004123"/>
    </source>
</evidence>
<dbReference type="InterPro" id="IPR018359">
    <property type="entry name" value="Bromodomain_CS"/>
</dbReference>
<feature type="region of interest" description="Disordered" evidence="11">
    <location>
        <begin position="454"/>
        <end position="511"/>
    </location>
</feature>
<keyword evidence="4" id="KW-0805">Transcription regulation</keyword>
<keyword evidence="3" id="KW-0156">Chromatin regulator</keyword>
<feature type="domain" description="Bromo" evidence="12">
    <location>
        <begin position="352"/>
        <end position="421"/>
    </location>
</feature>
<evidence type="ECO:0000256" key="6">
    <source>
        <dbReference type="ARBA" id="ARBA00023163"/>
    </source>
</evidence>
<feature type="domain" description="C2H2-type" evidence="14">
    <location>
        <begin position="1569"/>
        <end position="1599"/>
    </location>
</feature>
<dbReference type="PRINTS" id="PR00503">
    <property type="entry name" value="BROMODOMAIN"/>
</dbReference>
<dbReference type="EMBL" id="CANHGI010000001">
    <property type="protein sequence ID" value="CAI5439479.1"/>
    <property type="molecule type" value="Genomic_DNA"/>
</dbReference>
<feature type="compositionally biased region" description="Low complexity" evidence="11">
    <location>
        <begin position="1450"/>
        <end position="1464"/>
    </location>
</feature>
<feature type="region of interest" description="Disordered" evidence="11">
    <location>
        <begin position="641"/>
        <end position="699"/>
    </location>
</feature>
<evidence type="ECO:0000256" key="5">
    <source>
        <dbReference type="ARBA" id="ARBA00023117"/>
    </source>
</evidence>
<keyword evidence="10" id="KW-0238">DNA-binding</keyword>
<dbReference type="SMART" id="SM00355">
    <property type="entry name" value="ZnF_C2H2"/>
    <property type="match status" value="2"/>
</dbReference>
<evidence type="ECO:0000256" key="7">
    <source>
        <dbReference type="ARBA" id="ARBA00023242"/>
    </source>
</evidence>
<dbReference type="PANTHER" id="PTHR16062:SF19">
    <property type="entry name" value="PROTEIN POLYBROMO-1"/>
    <property type="match status" value="1"/>
</dbReference>
<feature type="compositionally biased region" description="Polar residues" evidence="11">
    <location>
        <begin position="690"/>
        <end position="699"/>
    </location>
</feature>
<dbReference type="GO" id="GO:0003677">
    <property type="term" value="F:DNA binding"/>
    <property type="evidence" value="ECO:0007669"/>
    <property type="project" value="UniProtKB-UniRule"/>
</dbReference>
<sequence>MSTKRKRVPDAEPDSSKKKKGRLSLAEKQKRDVEMQKGEYVVTKLRKAMNPEKKLAAEAFIRLPSRRLEPNFYEKVQNPIDFTTIQVRLKTPDYMNFEEFCEDIDLLIKNTLGYYKKDSEEYKDMKIIEQVFEESKEKVENGEYEEDQEDEDENEENSGSDKVDEEDNEESDSDDREESPFEIDLPMIETILLSILECTDKTGRLLCPPFRVLQPEDEFPIYYEKIKNPIDLKTIAERGREGKYQTMAELKNDLKLLFSNAQTFSGKGTDIYKDADQLRNCMREEMRKVAEKRIHPLRRQKAQRLVDSLLEESAGSDNYSEDSEEDEDTENAEDPLWQLYWTIRNAKHEKDRTITLADNFLELPSKQMYPDYFDEIQTPVSLFMINKKLKNGDYDMRGLVRDLLQMYSNACEYNMESSEVYIAAKKLEQITLITLKKLSPELANEFASRMYVPPTQVANSNNQQQHRSPPKGRPRIKMEYDSEDSRTPPPVAKRKKSPKKSSEPGYVETRGRKSHFEINEIMKNKHIMLSVWTAVHQFKPDPNGMYWPCGAFIHVPSHKEYPEYYQVIKYPIDMTKIRQRIDGNKYKVAEQMVDDMKVMFSNAREFNEPGSQIHQDACRLQEVMRNSYEAMMSAAAALGNVTPGRLHPKGGKPSAKRRAHEMETDTDEDSRGPPTPTMAIRNPYKAATGFTPQPGYTYQQHQQRIERVINEFPDEEGRMWKMFKAIKEFRDNENQRLLSLNFWKLPTREELPSYYDIIKKPMDLTRIQNKLKSRSYLTLQDVYSDFSLMLSNACKFNEPDSMIYKEAVILQKLLFELKRDLDRGEKVPKIQVELRTIFTSMFATIFMKKDEDGNCYSDSFVELAELLKNKGVPESEWPYTFDQIKINIDKCRYRRLDRFQKDFFNLCETARMVSKVGSEIYDASIVLQKLFISERDKQCKESIKSNAYIVIEKDIDEAIEFEIAQRAKEEANEDEESTSAAAIKRHESEVDVKKVTHDGVEYSPPCYAYISRTDERKSPLHIFRIERVFINENGDEAVQGLWVYRPEETLHLASRKFMKKEVFITPFRDTVLTNRLRGTCLVVSYQTFVSRKIGGFEEDDIYVCESKYYGKPKYFGKFKWPYSEEDEELEIEKRDRLLSPKRLTSKVEKNSEEGEDGEKKEDSDDDDDEADKVCELQLDIDREETLATSSSNNEEVEGRNYFAQIKTKTGKFYTIGQFVLVFNANKALCDVMRIHKLWREKDGSEWFSGCWFARPIETIHDKQRYFFVKEVIAVYRNDEIREISEIQGLCDVLPSKNYIRYRQTDISECDVFVCDAMVYGTKDTPDNCLMFESTIETNAQEIVPMNMDFAKPIRKLKHFRLVQSIPNEELFYFKQSIIMEKEPSPLVKTEAVGHIPLDHLDDMLDDDTDGTESIASSNQQTTAPTPTPKQQQQENENELNITTPTKEVPSRSGSAASSITSPPGTHLVTTAMTLVSSASLAPITPKAVKSKSGYILFSAEVRKRIMQENPDSGFGEVSKIVGIEWKKLSDEQKKHYEQRAEIVAIEKAKLDAIKLAAERALQPGQVRIYQCKWANCDSQFDAESGLNEHIIQHHTSQIIMDSENQYVCMWMTCLRNRKDGKPFPSLPRLHRHMKEKHIPSACRNVYQNQIGKNFFKFVMNGESAQLVNAPYGRLPPPGPVQQVQQQQQQHPHSHQQQNHPQQPIQNGMYHPHHLHQGPSSSQTAPAPQQYQHQVVHQVIHQQQQHPSNHAPQPQQIPHPHQHQQVQQQPQPPQIQQQIIDPGRTIVRAVVPNFVAPPNSIHSRRVLHSEAYLKYIESLATNRQKSVSRWERSLGATHRNIQQSGPSQQNAQRLPAHWIKKNENGRPVAREEDVTRALWKLRDELLQSTCNVLVDRQQ</sequence>
<dbReference type="Pfam" id="PF00439">
    <property type="entry name" value="Bromodomain"/>
    <property type="match status" value="5"/>
</dbReference>
<feature type="DNA-binding region" description="HMG box" evidence="10">
    <location>
        <begin position="1487"/>
        <end position="1541"/>
    </location>
</feature>
<dbReference type="PROSITE" id="PS00028">
    <property type="entry name" value="ZINC_FINGER_C2H2_1"/>
    <property type="match status" value="1"/>
</dbReference>
<evidence type="ECO:0000259" key="14">
    <source>
        <dbReference type="PROSITE" id="PS50157"/>
    </source>
</evidence>
<dbReference type="Gene3D" id="3.30.160.60">
    <property type="entry name" value="Classic Zinc Finger"/>
    <property type="match status" value="1"/>
</dbReference>
<dbReference type="PROSITE" id="PS50014">
    <property type="entry name" value="BROMODOMAIN_2"/>
    <property type="match status" value="5"/>
</dbReference>
<keyword evidence="9" id="KW-0479">Metal-binding</keyword>
<feature type="compositionally biased region" description="Basic residues" evidence="11">
    <location>
        <begin position="646"/>
        <end position="659"/>
    </location>
</feature>
<feature type="region of interest" description="Disordered" evidence="11">
    <location>
        <begin position="1"/>
        <end position="32"/>
    </location>
</feature>
<evidence type="ECO:0000256" key="9">
    <source>
        <dbReference type="PROSITE-ProRule" id="PRU00042"/>
    </source>
</evidence>
<dbReference type="SMART" id="SM00297">
    <property type="entry name" value="BROMO"/>
    <property type="match status" value="6"/>
</dbReference>
<evidence type="ECO:0000256" key="3">
    <source>
        <dbReference type="ARBA" id="ARBA00022853"/>
    </source>
</evidence>
<dbReference type="Gene3D" id="1.10.30.10">
    <property type="entry name" value="High mobility group box domain"/>
    <property type="match status" value="1"/>
</dbReference>
<evidence type="ECO:0000256" key="2">
    <source>
        <dbReference type="ARBA" id="ARBA00022737"/>
    </source>
</evidence>
<dbReference type="SUPFAM" id="SSF47370">
    <property type="entry name" value="Bromodomain"/>
    <property type="match status" value="6"/>
</dbReference>
<dbReference type="PROSITE" id="PS00633">
    <property type="entry name" value="BROMODOMAIN_1"/>
    <property type="match status" value="1"/>
</dbReference>
<feature type="domain" description="Bromo" evidence="12">
    <location>
        <begin position="734"/>
        <end position="804"/>
    </location>
</feature>
<dbReference type="InterPro" id="IPR009071">
    <property type="entry name" value="HMG_box_dom"/>
</dbReference>
<dbReference type="Gene3D" id="2.30.30.490">
    <property type="match status" value="2"/>
</dbReference>
<feature type="region of interest" description="Disordered" evidence="11">
    <location>
        <begin position="1668"/>
        <end position="1775"/>
    </location>
</feature>
<keyword evidence="17" id="KW-1185">Reference proteome</keyword>
<keyword evidence="5 8" id="KW-0103">Bromodomain</keyword>
<dbReference type="SUPFAM" id="SSF47095">
    <property type="entry name" value="HMG-box"/>
    <property type="match status" value="1"/>
</dbReference>
<feature type="domain" description="BAH" evidence="15">
    <location>
        <begin position="1000"/>
        <end position="1119"/>
    </location>
</feature>
<feature type="compositionally biased region" description="Basic and acidic residues" evidence="11">
    <location>
        <begin position="1145"/>
        <end position="1162"/>
    </location>
</feature>
<dbReference type="CDD" id="cd04369">
    <property type="entry name" value="Bromodomain"/>
    <property type="match status" value="1"/>
</dbReference>
<evidence type="ECO:0000256" key="8">
    <source>
        <dbReference type="PROSITE-ProRule" id="PRU00035"/>
    </source>
</evidence>
<feature type="compositionally biased region" description="Low complexity" evidence="11">
    <location>
        <begin position="1728"/>
        <end position="1775"/>
    </location>
</feature>
<evidence type="ECO:0000313" key="17">
    <source>
        <dbReference type="Proteomes" id="UP001152747"/>
    </source>
</evidence>
<evidence type="ECO:0008006" key="18">
    <source>
        <dbReference type="Google" id="ProtNLM"/>
    </source>
</evidence>
<keyword evidence="9" id="KW-0863">Zinc-finger</keyword>
<protein>
    <recommendedName>
        <fullName evidence="18">Protein polybromo-1</fullName>
    </recommendedName>
</protein>
<dbReference type="PROSITE" id="PS51038">
    <property type="entry name" value="BAH"/>
    <property type="match status" value="2"/>
</dbReference>
<dbReference type="InterPro" id="IPR001487">
    <property type="entry name" value="Bromodomain"/>
</dbReference>
<evidence type="ECO:0000259" key="15">
    <source>
        <dbReference type="PROSITE" id="PS51038"/>
    </source>
</evidence>
<dbReference type="InterPro" id="IPR036910">
    <property type="entry name" value="HMG_box_dom_sf"/>
</dbReference>
<accession>A0A9P1MXE1</accession>
<keyword evidence="6" id="KW-0804">Transcription</keyword>
<name>A0A9P1MXE1_9PELO</name>
<feature type="compositionally biased region" description="Polar residues" evidence="11">
    <location>
        <begin position="456"/>
        <end position="467"/>
    </location>
</feature>
<dbReference type="Pfam" id="PF00505">
    <property type="entry name" value="HMG_box"/>
    <property type="match status" value="1"/>
</dbReference>
<dbReference type="GO" id="GO:0003682">
    <property type="term" value="F:chromatin binding"/>
    <property type="evidence" value="ECO:0007669"/>
    <property type="project" value="InterPro"/>
</dbReference>
<feature type="domain" description="Bromo" evidence="12">
    <location>
        <begin position="552"/>
        <end position="614"/>
    </location>
</feature>
<comment type="caution">
    <text evidence="16">The sequence shown here is derived from an EMBL/GenBank/DDBJ whole genome shotgun (WGS) entry which is preliminary data.</text>
</comment>
<feature type="domain" description="BAH" evidence="15">
    <location>
        <begin position="1211"/>
        <end position="1329"/>
    </location>
</feature>